<dbReference type="InterPro" id="IPR023214">
    <property type="entry name" value="HAD_sf"/>
</dbReference>
<dbReference type="InterPro" id="IPR023198">
    <property type="entry name" value="PGP-like_dom2"/>
</dbReference>
<dbReference type="SUPFAM" id="SSF56784">
    <property type="entry name" value="HAD-like"/>
    <property type="match status" value="1"/>
</dbReference>
<dbReference type="eggNOG" id="COG0546">
    <property type="taxonomic scope" value="Bacteria"/>
</dbReference>
<dbReference type="Gene3D" id="3.40.50.1000">
    <property type="entry name" value="HAD superfamily/HAD-like"/>
    <property type="match status" value="1"/>
</dbReference>
<dbReference type="Pfam" id="PF13419">
    <property type="entry name" value="HAD_2"/>
    <property type="match status" value="1"/>
</dbReference>
<dbReference type="GO" id="GO:0016787">
    <property type="term" value="F:hydrolase activity"/>
    <property type="evidence" value="ECO:0007669"/>
    <property type="project" value="UniProtKB-KW"/>
</dbReference>
<organism evidence="1 2">
    <name type="scientific">Actinobaculum massiliense ACS-171-V-Col2</name>
    <dbReference type="NCBI Taxonomy" id="883066"/>
    <lineage>
        <taxon>Bacteria</taxon>
        <taxon>Bacillati</taxon>
        <taxon>Actinomycetota</taxon>
        <taxon>Actinomycetes</taxon>
        <taxon>Actinomycetales</taxon>
        <taxon>Actinomycetaceae</taxon>
        <taxon>Actinobaculum</taxon>
    </lineage>
</organism>
<sequence>MKPVLIDLDGTLIDSAPVVTRIFQATVREEMGRDYPLDFFVQFIGPPLADTFTKLGAEDPVDMVARYRRRYEKVMLDTPVFEGMADMVANLQAEGVPLAVATSKNKHNARALLEHWEIADHFLCIAGDPENRPDYTKAMVVADALECLAAQGVDASSALMVGDRIHDIEGAAANGVPTVLVGWSNGPAEEFDLAWGRVDTVDELQELLLGFSRGEIEATL</sequence>
<accession>K9EH78</accession>
<dbReference type="SFLD" id="SFLDG01129">
    <property type="entry name" value="C1.5:_HAD__Beta-PGM__Phosphata"/>
    <property type="match status" value="1"/>
</dbReference>
<dbReference type="PATRIC" id="fig|883066.3.peg.94"/>
<name>K9EH78_9ACTO</name>
<keyword evidence="1" id="KW-0378">Hydrolase</keyword>
<dbReference type="STRING" id="202789.GCA_001457435_00162"/>
<dbReference type="InterPro" id="IPR036412">
    <property type="entry name" value="HAD-like_sf"/>
</dbReference>
<dbReference type="Gene3D" id="1.10.150.240">
    <property type="entry name" value="Putative phosphatase, domain 2"/>
    <property type="match status" value="1"/>
</dbReference>
<dbReference type="AlphaFoldDB" id="K9EH78"/>
<dbReference type="PANTHER" id="PTHR43434">
    <property type="entry name" value="PHOSPHOGLYCOLATE PHOSPHATASE"/>
    <property type="match status" value="1"/>
</dbReference>
<dbReference type="InterPro" id="IPR050155">
    <property type="entry name" value="HAD-like_hydrolase_sf"/>
</dbReference>
<dbReference type="InterPro" id="IPR041492">
    <property type="entry name" value="HAD_2"/>
</dbReference>
<dbReference type="EMBL" id="AGWL01000001">
    <property type="protein sequence ID" value="EKU96003.1"/>
    <property type="molecule type" value="Genomic_DNA"/>
</dbReference>
<dbReference type="HOGENOM" id="CLU_045011_19_4_11"/>
<evidence type="ECO:0000313" key="2">
    <source>
        <dbReference type="Proteomes" id="UP000009888"/>
    </source>
</evidence>
<evidence type="ECO:0000313" key="1">
    <source>
        <dbReference type="EMBL" id="EKU96003.1"/>
    </source>
</evidence>
<reference evidence="1 2" key="1">
    <citation type="submission" date="2012-09" db="EMBL/GenBank/DDBJ databases">
        <title>The Genome Sequence of Actinobaculum massiliae ACS-171-V-COL2.</title>
        <authorList>
            <consortium name="The Broad Institute Genome Sequencing Platform"/>
            <person name="Earl A."/>
            <person name="Ward D."/>
            <person name="Feldgarden M."/>
            <person name="Gevers D."/>
            <person name="Saerens B."/>
            <person name="Vaneechoutte M."/>
            <person name="Walker B."/>
            <person name="Young S.K."/>
            <person name="Zeng Q."/>
            <person name="Gargeya S."/>
            <person name="Fitzgerald M."/>
            <person name="Haas B."/>
            <person name="Abouelleil A."/>
            <person name="Alvarado L."/>
            <person name="Arachchi H.M."/>
            <person name="Berlin A."/>
            <person name="Chapman S.B."/>
            <person name="Goldberg J."/>
            <person name="Griggs A."/>
            <person name="Gujja S."/>
            <person name="Hansen M."/>
            <person name="Howarth C."/>
            <person name="Imamovic A."/>
            <person name="Larimer J."/>
            <person name="McCowen C."/>
            <person name="Montmayeur A."/>
            <person name="Murphy C."/>
            <person name="Neiman D."/>
            <person name="Pearson M."/>
            <person name="Priest M."/>
            <person name="Roberts A."/>
            <person name="Saif S."/>
            <person name="Shea T."/>
            <person name="Sisk P."/>
            <person name="Sykes S."/>
            <person name="Wortman J."/>
            <person name="Nusbaum C."/>
            <person name="Birren B."/>
        </authorList>
    </citation>
    <scope>NUCLEOTIDE SEQUENCE [LARGE SCALE GENOMIC DNA]</scope>
    <source>
        <strain evidence="2">ACS-171-V-Col2</strain>
    </source>
</reference>
<dbReference type="Proteomes" id="UP000009888">
    <property type="component" value="Unassembled WGS sequence"/>
</dbReference>
<proteinExistence type="predicted"/>
<keyword evidence="2" id="KW-1185">Reference proteome</keyword>
<dbReference type="SFLD" id="SFLDS00003">
    <property type="entry name" value="Haloacid_Dehalogenase"/>
    <property type="match status" value="1"/>
</dbReference>
<protein>
    <submittedName>
        <fullName evidence="1">HAD hydrolase, family IA</fullName>
    </submittedName>
</protein>
<comment type="caution">
    <text evidence="1">The sequence shown here is derived from an EMBL/GenBank/DDBJ whole genome shotgun (WGS) entry which is preliminary data.</text>
</comment>
<dbReference type="RefSeq" id="WP_007000309.1">
    <property type="nucleotide sequence ID" value="NZ_JH992955.1"/>
</dbReference>
<dbReference type="GO" id="GO:0005829">
    <property type="term" value="C:cytosol"/>
    <property type="evidence" value="ECO:0007669"/>
    <property type="project" value="TreeGrafter"/>
</dbReference>
<dbReference type="GO" id="GO:0004713">
    <property type="term" value="F:protein tyrosine kinase activity"/>
    <property type="evidence" value="ECO:0007669"/>
    <property type="project" value="TreeGrafter"/>
</dbReference>
<gene>
    <name evidence="1" type="ORF">HMPREF9233_00091</name>
</gene>
<dbReference type="PANTHER" id="PTHR43434:SF20">
    <property type="entry name" value="5'-NUCLEOTIDASE"/>
    <property type="match status" value="1"/>
</dbReference>